<dbReference type="EMBL" id="KV417648">
    <property type="protein sequence ID" value="KZP12407.1"/>
    <property type="molecule type" value="Genomic_DNA"/>
</dbReference>
<keyword evidence="3" id="KW-1185">Reference proteome</keyword>
<evidence type="ECO:0000313" key="3">
    <source>
        <dbReference type="Proteomes" id="UP000076532"/>
    </source>
</evidence>
<gene>
    <name evidence="2" type="ORF">FIBSPDRAFT_961474</name>
</gene>
<feature type="compositionally biased region" description="Basic and acidic residues" evidence="1">
    <location>
        <begin position="57"/>
        <end position="67"/>
    </location>
</feature>
<dbReference type="AlphaFoldDB" id="A0A166B986"/>
<evidence type="ECO:0000256" key="1">
    <source>
        <dbReference type="SAM" id="MobiDB-lite"/>
    </source>
</evidence>
<protein>
    <submittedName>
        <fullName evidence="2">Uncharacterized protein</fullName>
    </submittedName>
</protein>
<reference evidence="2 3" key="1">
    <citation type="journal article" date="2016" name="Mol. Biol. Evol.">
        <title>Comparative Genomics of Early-Diverging Mushroom-Forming Fungi Provides Insights into the Origins of Lignocellulose Decay Capabilities.</title>
        <authorList>
            <person name="Nagy L.G."/>
            <person name="Riley R."/>
            <person name="Tritt A."/>
            <person name="Adam C."/>
            <person name="Daum C."/>
            <person name="Floudas D."/>
            <person name="Sun H."/>
            <person name="Yadav J.S."/>
            <person name="Pangilinan J."/>
            <person name="Larsson K.H."/>
            <person name="Matsuura K."/>
            <person name="Barry K."/>
            <person name="Labutti K."/>
            <person name="Kuo R."/>
            <person name="Ohm R.A."/>
            <person name="Bhattacharya S.S."/>
            <person name="Shirouzu T."/>
            <person name="Yoshinaga Y."/>
            <person name="Martin F.M."/>
            <person name="Grigoriev I.V."/>
            <person name="Hibbett D.S."/>
        </authorList>
    </citation>
    <scope>NUCLEOTIDE SEQUENCE [LARGE SCALE GENOMIC DNA]</scope>
    <source>
        <strain evidence="2 3">CBS 109695</strain>
    </source>
</reference>
<sequence length="67" mass="7099">MFREELTESSRTNEVIARTSTQGPPTQSAIRSATAPPVQEESDDGDGGGQGQGQGKAKGESESERYL</sequence>
<dbReference type="Proteomes" id="UP000076532">
    <property type="component" value="Unassembled WGS sequence"/>
</dbReference>
<feature type="region of interest" description="Disordered" evidence="1">
    <location>
        <begin position="1"/>
        <end position="67"/>
    </location>
</feature>
<feature type="compositionally biased region" description="Polar residues" evidence="1">
    <location>
        <begin position="9"/>
        <end position="31"/>
    </location>
</feature>
<name>A0A166B986_9AGAM</name>
<proteinExistence type="predicted"/>
<evidence type="ECO:0000313" key="2">
    <source>
        <dbReference type="EMBL" id="KZP12407.1"/>
    </source>
</evidence>
<organism evidence="2 3">
    <name type="scientific">Athelia psychrophila</name>
    <dbReference type="NCBI Taxonomy" id="1759441"/>
    <lineage>
        <taxon>Eukaryota</taxon>
        <taxon>Fungi</taxon>
        <taxon>Dikarya</taxon>
        <taxon>Basidiomycota</taxon>
        <taxon>Agaricomycotina</taxon>
        <taxon>Agaricomycetes</taxon>
        <taxon>Agaricomycetidae</taxon>
        <taxon>Atheliales</taxon>
        <taxon>Atheliaceae</taxon>
        <taxon>Athelia</taxon>
    </lineage>
</organism>
<feature type="compositionally biased region" description="Gly residues" evidence="1">
    <location>
        <begin position="47"/>
        <end position="56"/>
    </location>
</feature>
<accession>A0A166B986</accession>